<feature type="compositionally biased region" description="Acidic residues" evidence="1">
    <location>
        <begin position="49"/>
        <end position="59"/>
    </location>
</feature>
<dbReference type="Pfam" id="PF20478">
    <property type="entry name" value="P2RX7_C"/>
    <property type="match status" value="1"/>
</dbReference>
<dbReference type="Proteomes" id="UP000821853">
    <property type="component" value="Chromosome 5"/>
</dbReference>
<protein>
    <recommendedName>
        <fullName evidence="2">P2X purinoreceptor 7 intracellular domain-containing protein</fullName>
    </recommendedName>
</protein>
<evidence type="ECO:0000256" key="1">
    <source>
        <dbReference type="SAM" id="MobiDB-lite"/>
    </source>
</evidence>
<comment type="caution">
    <text evidence="3">The sequence shown here is derived from an EMBL/GenBank/DDBJ whole genome shotgun (WGS) entry which is preliminary data.</text>
</comment>
<dbReference type="PANTHER" id="PTHR36981">
    <property type="entry name" value="ZGC:195170"/>
    <property type="match status" value="1"/>
</dbReference>
<evidence type="ECO:0000259" key="2">
    <source>
        <dbReference type="Pfam" id="PF20478"/>
    </source>
</evidence>
<sequence length="145" mass="15616">MARSGSSDESSSDVDDFTPLEELPDAAALANGCHFRFDPLASSSSDGTNESDTDASDSPEDNRAARVGNVEWCQCGHCRPMTDGLQSVCCREVPEVDALVPEGDSCITAHPTYIHGCLNIHALEIAYYAFRQNRPSLVDAPDIHT</sequence>
<dbReference type="AlphaFoldDB" id="A0A9J6GLG0"/>
<feature type="compositionally biased region" description="Acidic residues" evidence="1">
    <location>
        <begin position="10"/>
        <end position="21"/>
    </location>
</feature>
<dbReference type="OMA" id="CSAMETQ"/>
<feature type="region of interest" description="Disordered" evidence="1">
    <location>
        <begin position="40"/>
        <end position="63"/>
    </location>
</feature>
<keyword evidence="4" id="KW-1185">Reference proteome</keyword>
<accession>A0A9J6GLG0</accession>
<dbReference type="PANTHER" id="PTHR36981:SF1">
    <property type="entry name" value="P2X PURINORECEPTOR 7 INTRACELLULAR DOMAIN-CONTAINING PROTEIN"/>
    <property type="match status" value="1"/>
</dbReference>
<proteinExistence type="predicted"/>
<name>A0A9J6GLG0_HAELO</name>
<evidence type="ECO:0000313" key="3">
    <source>
        <dbReference type="EMBL" id="KAH9375036.1"/>
    </source>
</evidence>
<dbReference type="InterPro" id="IPR046815">
    <property type="entry name" value="P2RX7_C"/>
</dbReference>
<dbReference type="OrthoDB" id="6503026at2759"/>
<dbReference type="VEuPathDB" id="VectorBase:HLOH_057282"/>
<dbReference type="EMBL" id="JABSTR010000007">
    <property type="protein sequence ID" value="KAH9375036.1"/>
    <property type="molecule type" value="Genomic_DNA"/>
</dbReference>
<reference evidence="3 4" key="1">
    <citation type="journal article" date="2020" name="Cell">
        <title>Large-Scale Comparative Analyses of Tick Genomes Elucidate Their Genetic Diversity and Vector Capacities.</title>
        <authorList>
            <consortium name="Tick Genome and Microbiome Consortium (TIGMIC)"/>
            <person name="Jia N."/>
            <person name="Wang J."/>
            <person name="Shi W."/>
            <person name="Du L."/>
            <person name="Sun Y."/>
            <person name="Zhan W."/>
            <person name="Jiang J.F."/>
            <person name="Wang Q."/>
            <person name="Zhang B."/>
            <person name="Ji P."/>
            <person name="Bell-Sakyi L."/>
            <person name="Cui X.M."/>
            <person name="Yuan T.T."/>
            <person name="Jiang B.G."/>
            <person name="Yang W.F."/>
            <person name="Lam T.T."/>
            <person name="Chang Q.C."/>
            <person name="Ding S.J."/>
            <person name="Wang X.J."/>
            <person name="Zhu J.G."/>
            <person name="Ruan X.D."/>
            <person name="Zhao L."/>
            <person name="Wei J.T."/>
            <person name="Ye R.Z."/>
            <person name="Que T.C."/>
            <person name="Du C.H."/>
            <person name="Zhou Y.H."/>
            <person name="Cheng J.X."/>
            <person name="Dai P.F."/>
            <person name="Guo W.B."/>
            <person name="Han X.H."/>
            <person name="Huang E.J."/>
            <person name="Li L.F."/>
            <person name="Wei W."/>
            <person name="Gao Y.C."/>
            <person name="Liu J.Z."/>
            <person name="Shao H.Z."/>
            <person name="Wang X."/>
            <person name="Wang C.C."/>
            <person name="Yang T.C."/>
            <person name="Huo Q.B."/>
            <person name="Li W."/>
            <person name="Chen H.Y."/>
            <person name="Chen S.E."/>
            <person name="Zhou L.G."/>
            <person name="Ni X.B."/>
            <person name="Tian J.H."/>
            <person name="Sheng Y."/>
            <person name="Liu T."/>
            <person name="Pan Y.S."/>
            <person name="Xia L.Y."/>
            <person name="Li J."/>
            <person name="Zhao F."/>
            <person name="Cao W.C."/>
        </authorList>
    </citation>
    <scope>NUCLEOTIDE SEQUENCE [LARGE SCALE GENOMIC DNA]</scope>
    <source>
        <strain evidence="3">HaeL-2018</strain>
    </source>
</reference>
<feature type="region of interest" description="Disordered" evidence="1">
    <location>
        <begin position="1"/>
        <end position="21"/>
    </location>
</feature>
<organism evidence="3 4">
    <name type="scientific">Haemaphysalis longicornis</name>
    <name type="common">Bush tick</name>
    <dbReference type="NCBI Taxonomy" id="44386"/>
    <lineage>
        <taxon>Eukaryota</taxon>
        <taxon>Metazoa</taxon>
        <taxon>Ecdysozoa</taxon>
        <taxon>Arthropoda</taxon>
        <taxon>Chelicerata</taxon>
        <taxon>Arachnida</taxon>
        <taxon>Acari</taxon>
        <taxon>Parasitiformes</taxon>
        <taxon>Ixodida</taxon>
        <taxon>Ixodoidea</taxon>
        <taxon>Ixodidae</taxon>
        <taxon>Haemaphysalinae</taxon>
        <taxon>Haemaphysalis</taxon>
    </lineage>
</organism>
<feature type="domain" description="P2X purinoreceptor 7 intracellular" evidence="2">
    <location>
        <begin position="49"/>
        <end position="124"/>
    </location>
</feature>
<gene>
    <name evidence="3" type="ORF">HPB48_000638</name>
</gene>
<evidence type="ECO:0000313" key="4">
    <source>
        <dbReference type="Proteomes" id="UP000821853"/>
    </source>
</evidence>